<sequence>MSASAMKRSIGLFLVTCMLVLCLLVGTRTPALAASHAMNLGTHGTSHVSTLLHKDTYAGPPKGTPGPKHHGKGHQKPHQKPHKSGGTTHPRQHNKTK</sequence>
<feature type="signal peptide" evidence="2">
    <location>
        <begin position="1"/>
        <end position="33"/>
    </location>
</feature>
<keyword evidence="4" id="KW-1185">Reference proteome</keyword>
<dbReference type="RefSeq" id="WP_201368873.1">
    <property type="nucleotide sequence ID" value="NZ_BNJG01000001.1"/>
</dbReference>
<keyword evidence="2" id="KW-0732">Signal</keyword>
<dbReference type="Proteomes" id="UP000654345">
    <property type="component" value="Unassembled WGS sequence"/>
</dbReference>
<evidence type="ECO:0000313" key="4">
    <source>
        <dbReference type="Proteomes" id="UP000654345"/>
    </source>
</evidence>
<feature type="region of interest" description="Disordered" evidence="1">
    <location>
        <begin position="41"/>
        <end position="97"/>
    </location>
</feature>
<organism evidence="3 4">
    <name type="scientific">Ktedonobacter robiniae</name>
    <dbReference type="NCBI Taxonomy" id="2778365"/>
    <lineage>
        <taxon>Bacteria</taxon>
        <taxon>Bacillati</taxon>
        <taxon>Chloroflexota</taxon>
        <taxon>Ktedonobacteria</taxon>
        <taxon>Ktedonobacterales</taxon>
        <taxon>Ktedonobacteraceae</taxon>
        <taxon>Ktedonobacter</taxon>
    </lineage>
</organism>
<dbReference type="EMBL" id="BNJG01000001">
    <property type="protein sequence ID" value="GHO51909.1"/>
    <property type="molecule type" value="Genomic_DNA"/>
</dbReference>
<evidence type="ECO:0000313" key="3">
    <source>
        <dbReference type="EMBL" id="GHO51909.1"/>
    </source>
</evidence>
<proteinExistence type="predicted"/>
<reference evidence="3 4" key="1">
    <citation type="journal article" date="2021" name="Int. J. Syst. Evol. Microbiol.">
        <title>Reticulibacter mediterranei gen. nov., sp. nov., within the new family Reticulibacteraceae fam. nov., and Ktedonospora formicarum gen. nov., sp. nov., Ktedonobacter robiniae sp. nov., Dictyobacter formicarum sp. nov. and Dictyobacter arantiisoli sp. nov., belonging to the class Ktedonobacteria.</title>
        <authorList>
            <person name="Yabe S."/>
            <person name="Zheng Y."/>
            <person name="Wang C.M."/>
            <person name="Sakai Y."/>
            <person name="Abe K."/>
            <person name="Yokota A."/>
            <person name="Donadio S."/>
            <person name="Cavaletti L."/>
            <person name="Monciardini P."/>
        </authorList>
    </citation>
    <scope>NUCLEOTIDE SEQUENCE [LARGE SCALE GENOMIC DNA]</scope>
    <source>
        <strain evidence="3 4">SOSP1-30</strain>
    </source>
</reference>
<accession>A0ABQ3UGT2</accession>
<evidence type="ECO:0000256" key="1">
    <source>
        <dbReference type="SAM" id="MobiDB-lite"/>
    </source>
</evidence>
<evidence type="ECO:0000256" key="2">
    <source>
        <dbReference type="SAM" id="SignalP"/>
    </source>
</evidence>
<feature type="chain" id="PRO_5046929931" evidence="2">
    <location>
        <begin position="34"/>
        <end position="97"/>
    </location>
</feature>
<comment type="caution">
    <text evidence="3">The sequence shown here is derived from an EMBL/GenBank/DDBJ whole genome shotgun (WGS) entry which is preliminary data.</text>
</comment>
<feature type="compositionally biased region" description="Basic residues" evidence="1">
    <location>
        <begin position="67"/>
        <end position="83"/>
    </location>
</feature>
<gene>
    <name evidence="3" type="ORF">KSB_03840</name>
</gene>
<name>A0ABQ3UGT2_9CHLR</name>
<protein>
    <submittedName>
        <fullName evidence="3">Uncharacterized protein</fullName>
    </submittedName>
</protein>